<evidence type="ECO:0000256" key="7">
    <source>
        <dbReference type="ARBA" id="ARBA00022837"/>
    </source>
</evidence>
<dbReference type="Gene3D" id="1.10.238.10">
    <property type="entry name" value="EF-hand"/>
    <property type="match status" value="2"/>
</dbReference>
<evidence type="ECO:0000256" key="8">
    <source>
        <dbReference type="ARBA" id="ARBA00022840"/>
    </source>
</evidence>
<dbReference type="PROSITE" id="PS00018">
    <property type="entry name" value="EF_HAND_1"/>
    <property type="match status" value="1"/>
</dbReference>
<dbReference type="GO" id="GO:0005524">
    <property type="term" value="F:ATP binding"/>
    <property type="evidence" value="ECO:0007669"/>
    <property type="project" value="UniProtKB-KW"/>
</dbReference>
<accession>D7FSY6</accession>
<dbReference type="PANTHER" id="PTHR24349">
    <property type="entry name" value="SERINE/THREONINE-PROTEIN KINASE"/>
    <property type="match status" value="1"/>
</dbReference>
<dbReference type="Pfam" id="PF00069">
    <property type="entry name" value="Pkinase"/>
    <property type="match status" value="1"/>
</dbReference>
<comment type="similarity">
    <text evidence="10">Belongs to the protein kinase superfamily. Ser/Thr protein kinase family. CDPK subfamily.</text>
</comment>
<evidence type="ECO:0000256" key="5">
    <source>
        <dbReference type="ARBA" id="ARBA00022741"/>
    </source>
</evidence>
<dbReference type="EMBL" id="FN648423">
    <property type="protein sequence ID" value="CBJ31277.1"/>
    <property type="molecule type" value="Genomic_DNA"/>
</dbReference>
<dbReference type="PROSITE" id="PS50222">
    <property type="entry name" value="EF_HAND_2"/>
    <property type="match status" value="2"/>
</dbReference>
<keyword evidence="6" id="KW-0418">Kinase</keyword>
<dbReference type="PRINTS" id="PR00103">
    <property type="entry name" value="CAMPKINASE"/>
</dbReference>
<dbReference type="SMART" id="SM00100">
    <property type="entry name" value="cNMP"/>
    <property type="match status" value="2"/>
</dbReference>
<dbReference type="STRING" id="2880.D7FSY6"/>
<dbReference type="PROSITE" id="PS00108">
    <property type="entry name" value="PROTEIN_KINASE_ST"/>
    <property type="match status" value="1"/>
</dbReference>
<dbReference type="InParanoid" id="D7FSY6"/>
<keyword evidence="7" id="KW-0106">Calcium</keyword>
<dbReference type="SUPFAM" id="SSF47473">
    <property type="entry name" value="EF-hand"/>
    <property type="match status" value="1"/>
</dbReference>
<evidence type="ECO:0000256" key="10">
    <source>
        <dbReference type="ARBA" id="ARBA00024334"/>
    </source>
</evidence>
<reference evidence="14 15" key="1">
    <citation type="journal article" date="2010" name="Nature">
        <title>The Ectocarpus genome and the independent evolution of multicellularity in brown algae.</title>
        <authorList>
            <person name="Cock J.M."/>
            <person name="Sterck L."/>
            <person name="Rouze P."/>
            <person name="Scornet D."/>
            <person name="Allen A.E."/>
            <person name="Amoutzias G."/>
            <person name="Anthouard V."/>
            <person name="Artiguenave F."/>
            <person name="Aury J.M."/>
            <person name="Badger J.H."/>
            <person name="Beszteri B."/>
            <person name="Billiau K."/>
            <person name="Bonnet E."/>
            <person name="Bothwell J.H."/>
            <person name="Bowler C."/>
            <person name="Boyen C."/>
            <person name="Brownlee C."/>
            <person name="Carrano C.J."/>
            <person name="Charrier B."/>
            <person name="Cho G.Y."/>
            <person name="Coelho S.M."/>
            <person name="Collen J."/>
            <person name="Corre E."/>
            <person name="Da Silva C."/>
            <person name="Delage L."/>
            <person name="Delaroque N."/>
            <person name="Dittami S.M."/>
            <person name="Doulbeau S."/>
            <person name="Elias M."/>
            <person name="Farnham G."/>
            <person name="Gachon C.M."/>
            <person name="Gschloessl B."/>
            <person name="Heesch S."/>
            <person name="Jabbari K."/>
            <person name="Jubin C."/>
            <person name="Kawai H."/>
            <person name="Kimura K."/>
            <person name="Kloareg B."/>
            <person name="Kupper F.C."/>
            <person name="Lang D."/>
            <person name="Le Bail A."/>
            <person name="Leblanc C."/>
            <person name="Lerouge P."/>
            <person name="Lohr M."/>
            <person name="Lopez P.J."/>
            <person name="Martens C."/>
            <person name="Maumus F."/>
            <person name="Michel G."/>
            <person name="Miranda-Saavedra D."/>
            <person name="Morales J."/>
            <person name="Moreau H."/>
            <person name="Motomura T."/>
            <person name="Nagasato C."/>
            <person name="Napoli C.A."/>
            <person name="Nelson D.R."/>
            <person name="Nyvall-Collen P."/>
            <person name="Peters A.F."/>
            <person name="Pommier C."/>
            <person name="Potin P."/>
            <person name="Poulain J."/>
            <person name="Quesneville H."/>
            <person name="Read B."/>
            <person name="Rensing S.A."/>
            <person name="Ritter A."/>
            <person name="Rousvoal S."/>
            <person name="Samanta M."/>
            <person name="Samson G."/>
            <person name="Schroeder D.C."/>
            <person name="Segurens B."/>
            <person name="Strittmatter M."/>
            <person name="Tonon T."/>
            <person name="Tregear J.W."/>
            <person name="Valentin K."/>
            <person name="von Dassow P."/>
            <person name="Yamagishi T."/>
            <person name="Van de Peer Y."/>
            <person name="Wincker P."/>
        </authorList>
    </citation>
    <scope>NUCLEOTIDE SEQUENCE [LARGE SCALE GENOMIC DNA]</scope>
    <source>
        <strain evidence="15">Ec32 / CCAP1310/4</strain>
    </source>
</reference>
<keyword evidence="3" id="KW-0140">cGMP</keyword>
<dbReference type="PROSITE" id="PS00889">
    <property type="entry name" value="CNMP_BINDING_2"/>
    <property type="match status" value="2"/>
</dbReference>
<dbReference type="InterPro" id="IPR011009">
    <property type="entry name" value="Kinase-like_dom_sf"/>
</dbReference>
<evidence type="ECO:0000256" key="4">
    <source>
        <dbReference type="ARBA" id="ARBA00022679"/>
    </source>
</evidence>
<evidence type="ECO:0000256" key="9">
    <source>
        <dbReference type="ARBA" id="ARBA00022992"/>
    </source>
</evidence>
<keyword evidence="2" id="KW-0723">Serine/threonine-protein kinase</keyword>
<feature type="domain" description="EF-hand" evidence="13">
    <location>
        <begin position="617"/>
        <end position="652"/>
    </location>
</feature>
<evidence type="ECO:0000259" key="13">
    <source>
        <dbReference type="PROSITE" id="PS50222"/>
    </source>
</evidence>
<dbReference type="EC" id="2.7.11.1" evidence="14"/>
<dbReference type="SUPFAM" id="SSF51206">
    <property type="entry name" value="cAMP-binding domain-like"/>
    <property type="match status" value="2"/>
</dbReference>
<dbReference type="InterPro" id="IPR008271">
    <property type="entry name" value="Ser/Thr_kinase_AS"/>
</dbReference>
<dbReference type="Pfam" id="PF13405">
    <property type="entry name" value="EF-hand_6"/>
    <property type="match status" value="1"/>
</dbReference>
<dbReference type="Gene3D" id="1.10.510.10">
    <property type="entry name" value="Transferase(Phosphotransferase) domain 1"/>
    <property type="match status" value="1"/>
</dbReference>
<keyword evidence="15" id="KW-1185">Reference proteome</keyword>
<feature type="domain" description="Cyclic nucleotide-binding" evidence="12">
    <location>
        <begin position="334"/>
        <end position="439"/>
    </location>
</feature>
<dbReference type="InterPro" id="IPR011992">
    <property type="entry name" value="EF-hand-dom_pair"/>
</dbReference>
<evidence type="ECO:0000256" key="2">
    <source>
        <dbReference type="ARBA" id="ARBA00022527"/>
    </source>
</evidence>
<name>D7FSY6_ECTSI</name>
<dbReference type="AlphaFoldDB" id="D7FSY6"/>
<dbReference type="InterPro" id="IPR018490">
    <property type="entry name" value="cNMP-bd_dom_sf"/>
</dbReference>
<dbReference type="Proteomes" id="UP000002630">
    <property type="component" value="Linkage Group LG30"/>
</dbReference>
<evidence type="ECO:0000259" key="12">
    <source>
        <dbReference type="PROSITE" id="PS50042"/>
    </source>
</evidence>
<dbReference type="InterPro" id="IPR018488">
    <property type="entry name" value="cNMP-bd_CS"/>
</dbReference>
<dbReference type="PROSITE" id="PS50011">
    <property type="entry name" value="PROTEIN_KINASE_DOM"/>
    <property type="match status" value="1"/>
</dbReference>
<keyword evidence="4 14" id="KW-0808">Transferase</keyword>
<keyword evidence="8" id="KW-0067">ATP-binding</keyword>
<evidence type="ECO:0000313" key="15">
    <source>
        <dbReference type="Proteomes" id="UP000002630"/>
    </source>
</evidence>
<evidence type="ECO:0000256" key="3">
    <source>
        <dbReference type="ARBA" id="ARBA00022535"/>
    </source>
</evidence>
<dbReference type="SMART" id="SM00054">
    <property type="entry name" value="EFh"/>
    <property type="match status" value="2"/>
</dbReference>
<dbReference type="Pfam" id="PF00027">
    <property type="entry name" value="cNMP_binding"/>
    <property type="match status" value="2"/>
</dbReference>
<dbReference type="OrthoDB" id="40902at2759"/>
<feature type="domain" description="Protein kinase" evidence="11">
    <location>
        <begin position="1"/>
        <end position="211"/>
    </location>
</feature>
<dbReference type="SMART" id="SM00220">
    <property type="entry name" value="S_TKc"/>
    <property type="match status" value="1"/>
</dbReference>
<keyword evidence="5" id="KW-0547">Nucleotide-binding</keyword>
<dbReference type="GO" id="GO:0030553">
    <property type="term" value="F:cGMP binding"/>
    <property type="evidence" value="ECO:0007669"/>
    <property type="project" value="UniProtKB-KW"/>
</dbReference>
<dbReference type="EMBL" id="FN649755">
    <property type="protein sequence ID" value="CBJ31277.1"/>
    <property type="molecule type" value="Genomic_DNA"/>
</dbReference>
<evidence type="ECO:0000256" key="1">
    <source>
        <dbReference type="ARBA" id="ARBA00001946"/>
    </source>
</evidence>
<dbReference type="Gene3D" id="2.60.120.10">
    <property type="entry name" value="Jelly Rolls"/>
    <property type="match status" value="2"/>
</dbReference>
<evidence type="ECO:0000256" key="6">
    <source>
        <dbReference type="ARBA" id="ARBA00022777"/>
    </source>
</evidence>
<dbReference type="InterPro" id="IPR002048">
    <property type="entry name" value="EF_hand_dom"/>
</dbReference>
<feature type="domain" description="EF-hand" evidence="13">
    <location>
        <begin position="277"/>
        <end position="312"/>
    </location>
</feature>
<dbReference type="InterPro" id="IPR018247">
    <property type="entry name" value="EF_Hand_1_Ca_BS"/>
</dbReference>
<sequence length="685" mass="74589">MREIFEDESFYYLVLELVSGGELFEHLIRNGAYSEQTAAALLRDLAAALRFVHRKGIVHADVKPENLMLSSWDDDDARVKLVDFGCSCGAGLGVRQELDRGERINGTPAYWPPELVQCEDEGIPYNFTTAADMWAMGVVMFIMLVGVHPFDLEGGTSDVDILRRVVEAEVPVEEGVTDHLSEAAVDLMQKLMEKDPNKRLSADAMLRHPWTTGERASQDVMEGVDEKLAAFQQVVKTNLETGLFAILVKESLKNGGSPTSSATGPVRATGTPASVEEAVDVIRQAFSSFDQEGKGFVSAADISRVLAESGEGTLSDEESLELDKAVASANRGQRGVNMESFEKMMTSLETVEFQRGDVVFAEGEDVEESPYMYILGSGKVDLLKRVHDGAPPVKLASLSSGDIFGESAMIQGGSRSATVRCASEVQAVRIGKDSLGRMMKGTKTASANLREMSILRDISRAKTLLRAVGSITQRRLPAGSAVVQQGDLGDSMYTVVEGKLDVRAKGREGEGNGRAGHPYGDKVASLSAGDVFGEMALMLKQPRSATVVCSSPTLPGEGGGTDRVPGGFCVVNEIKGEDFVRMLKQSDSFLKSMKVIMRTRLFRRAMLLLTAAGTETLSKEKMRAAFEMVDTDKSGYLDANEVLEALKKLESSLGEFEEPGQGQSQGRRRWQCQVRQRKTWTPCWL</sequence>
<evidence type="ECO:0000313" key="14">
    <source>
        <dbReference type="EMBL" id="CBJ31277.1"/>
    </source>
</evidence>
<dbReference type="InterPro" id="IPR050205">
    <property type="entry name" value="CDPK_Ser/Thr_kinases"/>
</dbReference>
<dbReference type="GO" id="GO:0004674">
    <property type="term" value="F:protein serine/threonine kinase activity"/>
    <property type="evidence" value="ECO:0007669"/>
    <property type="project" value="UniProtKB-KW"/>
</dbReference>
<feature type="domain" description="Cyclic nucleotide-binding" evidence="12">
    <location>
        <begin position="464"/>
        <end position="548"/>
    </location>
</feature>
<organism evidence="14 15">
    <name type="scientific">Ectocarpus siliculosus</name>
    <name type="common">Brown alga</name>
    <name type="synonym">Conferva siliculosa</name>
    <dbReference type="NCBI Taxonomy" id="2880"/>
    <lineage>
        <taxon>Eukaryota</taxon>
        <taxon>Sar</taxon>
        <taxon>Stramenopiles</taxon>
        <taxon>Ochrophyta</taxon>
        <taxon>PX clade</taxon>
        <taxon>Phaeophyceae</taxon>
        <taxon>Ectocarpales</taxon>
        <taxon>Ectocarpaceae</taxon>
        <taxon>Ectocarpus</taxon>
    </lineage>
</organism>
<proteinExistence type="inferred from homology"/>
<gene>
    <name evidence="14" type="primary">CDPK</name>
    <name evidence="14" type="ORF">Esi_0242_0011</name>
</gene>
<dbReference type="InterPro" id="IPR000595">
    <property type="entry name" value="cNMP-bd_dom"/>
</dbReference>
<protein>
    <submittedName>
        <fullName evidence="14">N/a</fullName>
        <ecNumber evidence="14">2.7.11.1</ecNumber>
    </submittedName>
</protein>
<dbReference type="InterPro" id="IPR000719">
    <property type="entry name" value="Prot_kinase_dom"/>
</dbReference>
<dbReference type="GO" id="GO:0005509">
    <property type="term" value="F:calcium ion binding"/>
    <property type="evidence" value="ECO:0007669"/>
    <property type="project" value="InterPro"/>
</dbReference>
<comment type="cofactor">
    <cofactor evidence="1">
        <name>Mg(2+)</name>
        <dbReference type="ChEBI" id="CHEBI:18420"/>
    </cofactor>
</comment>
<keyword evidence="9" id="KW-0142">cGMP-binding</keyword>
<dbReference type="SUPFAM" id="SSF56112">
    <property type="entry name" value="Protein kinase-like (PK-like)"/>
    <property type="match status" value="1"/>
</dbReference>
<evidence type="ECO:0000259" key="11">
    <source>
        <dbReference type="PROSITE" id="PS50011"/>
    </source>
</evidence>
<dbReference type="InterPro" id="IPR014710">
    <property type="entry name" value="RmlC-like_jellyroll"/>
</dbReference>
<dbReference type="CDD" id="cd00038">
    <property type="entry name" value="CAP_ED"/>
    <property type="match status" value="2"/>
</dbReference>
<dbReference type="PROSITE" id="PS50042">
    <property type="entry name" value="CNMP_BINDING_3"/>
    <property type="match status" value="2"/>
</dbReference>